<dbReference type="PANTHER" id="PTHR13767:SF2">
    <property type="entry name" value="PSEUDOURIDYLATE SYNTHASE TRUB1"/>
    <property type="match status" value="1"/>
</dbReference>
<accession>A0A1M4THT7</accession>
<dbReference type="SUPFAM" id="SSF55120">
    <property type="entry name" value="Pseudouridine synthase"/>
    <property type="match status" value="1"/>
</dbReference>
<evidence type="ECO:0000259" key="6">
    <source>
        <dbReference type="Pfam" id="PF01509"/>
    </source>
</evidence>
<evidence type="ECO:0000259" key="7">
    <source>
        <dbReference type="Pfam" id="PF16198"/>
    </source>
</evidence>
<evidence type="ECO:0000313" key="8">
    <source>
        <dbReference type="EMBL" id="SHE44006.1"/>
    </source>
</evidence>
<comment type="similarity">
    <text evidence="2 5">Belongs to the pseudouridine synthase TruB family. Type 1 subfamily.</text>
</comment>
<dbReference type="PANTHER" id="PTHR13767">
    <property type="entry name" value="TRNA-PSEUDOURIDINE SYNTHASE"/>
    <property type="match status" value="1"/>
</dbReference>
<evidence type="ECO:0000256" key="3">
    <source>
        <dbReference type="ARBA" id="ARBA00022694"/>
    </source>
</evidence>
<reference evidence="8 9" key="1">
    <citation type="submission" date="2016-11" db="EMBL/GenBank/DDBJ databases">
        <authorList>
            <person name="Jaros S."/>
            <person name="Januszkiewicz K."/>
            <person name="Wedrychowicz H."/>
        </authorList>
    </citation>
    <scope>NUCLEOTIDE SEQUENCE [LARGE SCALE GENOMIC DNA]</scope>
    <source>
        <strain evidence="8 9">DSM 15692</strain>
    </source>
</reference>
<dbReference type="NCBIfam" id="TIGR00431">
    <property type="entry name" value="TruB"/>
    <property type="match status" value="1"/>
</dbReference>
<proteinExistence type="inferred from homology"/>
<dbReference type="InterPro" id="IPR020103">
    <property type="entry name" value="PsdUridine_synth_cat_dom_sf"/>
</dbReference>
<keyword evidence="9" id="KW-1185">Reference proteome</keyword>
<name>A0A1M4THT7_9LACT</name>
<comment type="function">
    <text evidence="5">Responsible for synthesis of pseudouridine from uracil-55 in the psi GC loop of transfer RNAs.</text>
</comment>
<dbReference type="AlphaFoldDB" id="A0A1M4THT7"/>
<gene>
    <name evidence="5" type="primary">truB</name>
    <name evidence="8" type="ORF">SAMN02745249_00439</name>
</gene>
<dbReference type="Gene3D" id="3.30.2350.10">
    <property type="entry name" value="Pseudouridine synthase"/>
    <property type="match status" value="1"/>
</dbReference>
<dbReference type="InterPro" id="IPR002501">
    <property type="entry name" value="PsdUridine_synth_N"/>
</dbReference>
<keyword evidence="3 5" id="KW-0819">tRNA processing</keyword>
<dbReference type="EMBL" id="FQUF01000005">
    <property type="protein sequence ID" value="SHE44006.1"/>
    <property type="molecule type" value="Genomic_DNA"/>
</dbReference>
<organism evidence="8 9">
    <name type="scientific">Atopostipes suicloacalis DSM 15692</name>
    <dbReference type="NCBI Taxonomy" id="1121025"/>
    <lineage>
        <taxon>Bacteria</taxon>
        <taxon>Bacillati</taxon>
        <taxon>Bacillota</taxon>
        <taxon>Bacilli</taxon>
        <taxon>Lactobacillales</taxon>
        <taxon>Carnobacteriaceae</taxon>
        <taxon>Atopostipes</taxon>
    </lineage>
</organism>
<dbReference type="HAMAP" id="MF_01080">
    <property type="entry name" value="TruB_bact"/>
    <property type="match status" value="1"/>
</dbReference>
<evidence type="ECO:0000313" key="9">
    <source>
        <dbReference type="Proteomes" id="UP000184128"/>
    </source>
</evidence>
<comment type="catalytic activity">
    <reaction evidence="1 5">
        <text>uridine(55) in tRNA = pseudouridine(55) in tRNA</text>
        <dbReference type="Rhea" id="RHEA:42532"/>
        <dbReference type="Rhea" id="RHEA-COMP:10101"/>
        <dbReference type="Rhea" id="RHEA-COMP:10102"/>
        <dbReference type="ChEBI" id="CHEBI:65314"/>
        <dbReference type="ChEBI" id="CHEBI:65315"/>
        <dbReference type="EC" id="5.4.99.25"/>
    </reaction>
</comment>
<dbReference type="STRING" id="1121025.SAMN02745249_00439"/>
<dbReference type="FunFam" id="3.30.2350.10:FF:000011">
    <property type="entry name" value="tRNA pseudouridine synthase B"/>
    <property type="match status" value="1"/>
</dbReference>
<dbReference type="RefSeq" id="WP_073295636.1">
    <property type="nucleotide sequence ID" value="NZ_FQUF01000005.1"/>
</dbReference>
<evidence type="ECO:0000256" key="2">
    <source>
        <dbReference type="ARBA" id="ARBA00005642"/>
    </source>
</evidence>
<evidence type="ECO:0000256" key="1">
    <source>
        <dbReference type="ARBA" id="ARBA00000385"/>
    </source>
</evidence>
<dbReference type="Pfam" id="PF16198">
    <property type="entry name" value="TruB_C_2"/>
    <property type="match status" value="1"/>
</dbReference>
<feature type="domain" description="tRNA pseudouridylate synthase B C-terminal" evidence="7">
    <location>
        <begin position="181"/>
        <end position="239"/>
    </location>
</feature>
<protein>
    <recommendedName>
        <fullName evidence="5">tRNA pseudouridine synthase B</fullName>
        <ecNumber evidence="5">5.4.99.25</ecNumber>
    </recommendedName>
    <alternativeName>
        <fullName evidence="5">tRNA pseudouridine(55) synthase</fullName>
        <shortName evidence="5">Psi55 synthase</shortName>
    </alternativeName>
    <alternativeName>
        <fullName evidence="5">tRNA pseudouridylate synthase</fullName>
    </alternativeName>
    <alternativeName>
        <fullName evidence="5">tRNA-uridine isomerase</fullName>
    </alternativeName>
</protein>
<evidence type="ECO:0000256" key="4">
    <source>
        <dbReference type="ARBA" id="ARBA00023235"/>
    </source>
</evidence>
<dbReference type="EC" id="5.4.99.25" evidence="5"/>
<dbReference type="GO" id="GO:1990481">
    <property type="term" value="P:mRNA pseudouridine synthesis"/>
    <property type="evidence" value="ECO:0007669"/>
    <property type="project" value="TreeGrafter"/>
</dbReference>
<dbReference type="Proteomes" id="UP000184128">
    <property type="component" value="Unassembled WGS sequence"/>
</dbReference>
<dbReference type="InterPro" id="IPR014780">
    <property type="entry name" value="tRNA_psdUridine_synth_TruB"/>
</dbReference>
<dbReference type="CDD" id="cd02573">
    <property type="entry name" value="PseudoU_synth_EcTruB"/>
    <property type="match status" value="1"/>
</dbReference>
<dbReference type="OrthoDB" id="9802309at2"/>
<feature type="domain" description="Pseudouridine synthase II N-terminal" evidence="6">
    <location>
        <begin position="24"/>
        <end position="180"/>
    </location>
</feature>
<evidence type="ECO:0000256" key="5">
    <source>
        <dbReference type="HAMAP-Rule" id="MF_01080"/>
    </source>
</evidence>
<dbReference type="GO" id="GO:0160148">
    <property type="term" value="F:tRNA pseudouridine(55) synthase activity"/>
    <property type="evidence" value="ECO:0007669"/>
    <property type="project" value="UniProtKB-EC"/>
</dbReference>
<dbReference type="Pfam" id="PF01509">
    <property type="entry name" value="TruB_N"/>
    <property type="match status" value="1"/>
</dbReference>
<feature type="active site" description="Nucleophile" evidence="5">
    <location>
        <position position="39"/>
    </location>
</feature>
<keyword evidence="4 5" id="KW-0413">Isomerase</keyword>
<sequence>MVEGILPIWKEKGMTSFACVSRVRHLLGIKKVGHAGTLDPEVEGVLPIAVGAGTKVLEYMLEADKTYTGEITFGYSTSTEDATGTTIEKLPVSKDIQNEDIDQVLAEFIGSIEQVPPMFSAVKVKGKKLYEYAFEGIEIERSARQVQIYELKRTSDIAYNEDQETLSFSFEVSCSKGTYIRTLAVDIGKKLGYPAHMSKLTRIRSGNISADQTYTLVEVEAAVINEKINTLFLPIDYGLTQFNKTTIDDKLWSRVKNGALLNEEEVIAEEYPVLLVYNQVIVALYDKHPKKAGKLKPSKMFKIEM</sequence>
<dbReference type="InterPro" id="IPR032819">
    <property type="entry name" value="TruB_C"/>
</dbReference>
<dbReference type="GO" id="GO:0003723">
    <property type="term" value="F:RNA binding"/>
    <property type="evidence" value="ECO:0007669"/>
    <property type="project" value="InterPro"/>
</dbReference>
<dbReference type="GO" id="GO:0031119">
    <property type="term" value="P:tRNA pseudouridine synthesis"/>
    <property type="evidence" value="ECO:0007669"/>
    <property type="project" value="UniProtKB-UniRule"/>
</dbReference>